<evidence type="ECO:0000313" key="1">
    <source>
        <dbReference type="EMBL" id="KAJ2968248.1"/>
    </source>
</evidence>
<comment type="caution">
    <text evidence="1">The sequence shown here is derived from an EMBL/GenBank/DDBJ whole genome shotgun (WGS) entry which is preliminary data.</text>
</comment>
<reference evidence="1" key="1">
    <citation type="submission" date="2022-08" db="EMBL/GenBank/DDBJ databases">
        <title>Genome Sequence of Lecanicillium fungicola.</title>
        <authorList>
            <person name="Buettner E."/>
        </authorList>
    </citation>
    <scope>NUCLEOTIDE SEQUENCE</scope>
    <source>
        <strain evidence="1">Babe33</strain>
    </source>
</reference>
<accession>A0ACC1MNI2</accession>
<sequence>MSVSQDGRESTANMIDIVTDMMSDLSHLPAPRASRAYQLEMLRKSLEENVIVAMDTGSGKTQIAILRIRAQLESSVGEKVTYRQDLVLPRQPRSNAHQIIWFLAPTVLLCAQQFDAIKFEIPSVSIRLVIGSDNVHTWGASTWKALLTGTQVVVSTYQVLLDALDHAFVKLNRISLLIFDEAHNCVGSNPGGRIMTHFYHYQRQRQDANNSACLPAILGLTATPSMRAHVTGLEQLENLLNAKCISPSIHRRELLEHVKRPQLRVVQYEPCTVEKYTESIFSLQQEYGKMNILEDPYVIFLRTQSTERSIRELEKVVTKQKTWSRVQVSSLLGRAMDIQQQLGAWAANLYIWKCKSSFLQSLRPKHLDFDSWIPEEKNYVADVLRNVTALEPAPRPMGLDSISDRVQLLLRELLTCQDGVVGIVFVRERVTAAMLAALLESLPKIREKYRVGCMVGTSQNQFRKRALYEFFNAHDLRTLHDFRDGKINLLVATSVLEEGIDVPACNLVMCFDSPPTPKSFIQRRGRARMHDSTLLLFTDRDASQIDQWATFEEVINNLCQDTERERQQLEALEDVEEEMDLSFRVAHTGARLDHDNAKQHLEHFCRVISPGQYADGRPDYIFSRAAGTSDPLVSAEVILPASLPPKLRRIKSSRSWKSERNAIKDAAFQAYLSLYNAGLINKHLLPLETEEDFGVETRAAIVGVEAPYDPWPEVVSCWEKEEFRWVYTVQVQSADETLFGEYSMTLPVELGTLVPIQLYLDYNTTYELVFSSPRRITAAESDQMADHTSALIGLHFCHRWPMEEAPHVVKFTSHDDSFTMGDIGNRRFDPATSAAESENYLVRDHGKAPCRYIGEIPSKPSISEVQRPFRDYEDAPDELYLNLSRWSRRTDCLHPMMVDPETQIGSQKKYACVLPISYATMDSVHIKHARFGMLIPSIIHTVETMLTARKLSATLLKPLGIRAYLLLKDAISARSASEPTHYERLEFLGDSVLKYCTSIHAAATNLDWSEGYLSRYKDCLVANSRLSRAAMETGLSKYILTIPFTGQKWRPFYRDAVAQGTMKKIPKRNLSTKVLADVVEALIGVSYTVGGIPKAIQCLSVFINECAWEDPSECRDEFFAAASSYCPPSLHLQALEELLGYSFKKKSLLLEATTHASYIGETSGQSWERLEFIGDAVLDIIIVSKLINSSPLLPHSKMHMIKTAMVNKDFLAFICLEEHELAQTQYTVLEDEVVVEEKRRSALWRFLRHSSNGIGPAQVETASRHQKIRHEIIHAIHHSDHYPWSILMRLHASKFYSDMIEALVGALWIDSGSLEQCEVFLSRCGMMAYLDRILEGGVHMQHPKEELGKLAKARSVIYNIEQTEADDGGKEYSCKLIIGGRQMGEASGGLNAEEVRVKAATEAVALLKREAEVPGDGGDLD</sequence>
<dbReference type="EMBL" id="JANJQO010002054">
    <property type="protein sequence ID" value="KAJ2968248.1"/>
    <property type="molecule type" value="Genomic_DNA"/>
</dbReference>
<proteinExistence type="predicted"/>
<name>A0ACC1MNI2_9HYPO</name>
<dbReference type="Proteomes" id="UP001143910">
    <property type="component" value="Unassembled WGS sequence"/>
</dbReference>
<keyword evidence="2" id="KW-1185">Reference proteome</keyword>
<gene>
    <name evidence="1" type="ORF">NQ176_g9275</name>
</gene>
<organism evidence="1 2">
    <name type="scientific">Zarea fungicola</name>
    <dbReference type="NCBI Taxonomy" id="93591"/>
    <lineage>
        <taxon>Eukaryota</taxon>
        <taxon>Fungi</taxon>
        <taxon>Dikarya</taxon>
        <taxon>Ascomycota</taxon>
        <taxon>Pezizomycotina</taxon>
        <taxon>Sordariomycetes</taxon>
        <taxon>Hypocreomycetidae</taxon>
        <taxon>Hypocreales</taxon>
        <taxon>Cordycipitaceae</taxon>
        <taxon>Zarea</taxon>
    </lineage>
</organism>
<evidence type="ECO:0000313" key="2">
    <source>
        <dbReference type="Proteomes" id="UP001143910"/>
    </source>
</evidence>
<protein>
    <submittedName>
        <fullName evidence="1">Uncharacterized protein</fullName>
    </submittedName>
</protein>